<evidence type="ECO:0000259" key="6">
    <source>
        <dbReference type="Pfam" id="PF25869"/>
    </source>
</evidence>
<dbReference type="Pfam" id="PF25919">
    <property type="entry name" value="BSH_CusB"/>
    <property type="match status" value="1"/>
</dbReference>
<keyword evidence="2" id="KW-0813">Transport</keyword>
<dbReference type="RefSeq" id="WP_322347063.1">
    <property type="nucleotide sequence ID" value="NZ_CP129968.2"/>
</dbReference>
<dbReference type="GO" id="GO:0015679">
    <property type="term" value="P:plasma membrane copper ion transport"/>
    <property type="evidence" value="ECO:0007669"/>
    <property type="project" value="TreeGrafter"/>
</dbReference>
<dbReference type="GO" id="GO:0016020">
    <property type="term" value="C:membrane"/>
    <property type="evidence" value="ECO:0007669"/>
    <property type="project" value="InterPro"/>
</dbReference>
<dbReference type="InterPro" id="IPR006143">
    <property type="entry name" value="RND_pump_MFP"/>
</dbReference>
<dbReference type="Pfam" id="PF19335">
    <property type="entry name" value="HMBD"/>
    <property type="match status" value="1"/>
</dbReference>
<evidence type="ECO:0000259" key="9">
    <source>
        <dbReference type="Pfam" id="PF25975"/>
    </source>
</evidence>
<feature type="transmembrane region" description="Helical" evidence="3">
    <location>
        <begin position="7"/>
        <end position="25"/>
    </location>
</feature>
<evidence type="ECO:0000313" key="10">
    <source>
        <dbReference type="EMBL" id="WKK79287.2"/>
    </source>
</evidence>
<dbReference type="InterPro" id="IPR058649">
    <property type="entry name" value="CzcB_C"/>
</dbReference>
<dbReference type="SUPFAM" id="SSF111369">
    <property type="entry name" value="HlyD-like secretion proteins"/>
    <property type="match status" value="1"/>
</dbReference>
<protein>
    <submittedName>
        <fullName evidence="10">Efflux RND transporter periplasmic adaptor subunit</fullName>
    </submittedName>
</protein>
<evidence type="ECO:0000259" key="4">
    <source>
        <dbReference type="Pfam" id="PF11827"/>
    </source>
</evidence>
<comment type="similarity">
    <text evidence="1">Belongs to the membrane fusion protein (MFP) (TC 8.A.1) family.</text>
</comment>
<feature type="domain" description="CusB-like barrel-sandwich hybrid" evidence="7">
    <location>
        <begin position="133"/>
        <end position="246"/>
    </location>
</feature>
<dbReference type="Gene3D" id="2.40.30.170">
    <property type="match status" value="1"/>
</dbReference>
<dbReference type="NCBIfam" id="TIGR01730">
    <property type="entry name" value="RND_mfp"/>
    <property type="match status" value="1"/>
</dbReference>
<name>A0AA49JHA8_9BACT</name>
<feature type="domain" description="CusB-like beta-barrel" evidence="8">
    <location>
        <begin position="251"/>
        <end position="326"/>
    </location>
</feature>
<reference evidence="10" key="1">
    <citation type="submission" date="2023-08" db="EMBL/GenBank/DDBJ databases">
        <title>Comparative genomics and taxonomic characterization of three novel marine species of genus Marivirga.</title>
        <authorList>
            <person name="Muhammad N."/>
            <person name="Kim S.-G."/>
        </authorList>
    </citation>
    <scope>NUCLEOTIDE SEQUENCE</scope>
    <source>
        <strain evidence="10">BKB1-2</strain>
    </source>
</reference>
<keyword evidence="3" id="KW-0472">Membrane</keyword>
<dbReference type="Pfam" id="PF25975">
    <property type="entry name" value="CzcB_C"/>
    <property type="match status" value="1"/>
</dbReference>
<proteinExistence type="inferred from homology"/>
<organism evidence="10">
    <name type="scientific">Marivirga arenosa</name>
    <dbReference type="NCBI Taxonomy" id="3059076"/>
    <lineage>
        <taxon>Bacteria</taxon>
        <taxon>Pseudomonadati</taxon>
        <taxon>Bacteroidota</taxon>
        <taxon>Cytophagia</taxon>
        <taxon>Cytophagales</taxon>
        <taxon>Marivirgaceae</taxon>
        <taxon>Marivirga</taxon>
    </lineage>
</organism>
<gene>
    <name evidence="10" type="ORF">QYS47_17810</name>
</gene>
<dbReference type="Pfam" id="PF25869">
    <property type="entry name" value="3HB_CusB"/>
    <property type="match status" value="1"/>
</dbReference>
<dbReference type="Gene3D" id="2.40.420.20">
    <property type="match status" value="1"/>
</dbReference>
<keyword evidence="3" id="KW-0812">Transmembrane</keyword>
<dbReference type="InterPro" id="IPR058791">
    <property type="entry name" value="3HB_CusB"/>
</dbReference>
<accession>A0AA49JHA8</accession>
<evidence type="ECO:0000259" key="8">
    <source>
        <dbReference type="Pfam" id="PF25954"/>
    </source>
</evidence>
<dbReference type="PANTHER" id="PTHR30097">
    <property type="entry name" value="CATION EFFLUX SYSTEM PROTEIN CUSB"/>
    <property type="match status" value="1"/>
</dbReference>
<dbReference type="FunFam" id="2.40.30.170:FF:000010">
    <property type="entry name" value="Efflux RND transporter periplasmic adaptor subunit"/>
    <property type="match status" value="1"/>
</dbReference>
<dbReference type="PANTHER" id="PTHR30097:SF15">
    <property type="entry name" value="CATION EFFLUX SYSTEM PROTEIN CUSB"/>
    <property type="match status" value="1"/>
</dbReference>
<dbReference type="GO" id="GO:0030288">
    <property type="term" value="C:outer membrane-bounded periplasmic space"/>
    <property type="evidence" value="ECO:0007669"/>
    <property type="project" value="TreeGrafter"/>
</dbReference>
<dbReference type="Proteomes" id="UP001232019">
    <property type="component" value="Chromosome"/>
</dbReference>
<dbReference type="InterPro" id="IPR021782">
    <property type="entry name" value="DUF3347"/>
</dbReference>
<dbReference type="InterPro" id="IPR045800">
    <property type="entry name" value="HMBD"/>
</dbReference>
<evidence type="ECO:0000256" key="3">
    <source>
        <dbReference type="SAM" id="Phobius"/>
    </source>
</evidence>
<dbReference type="AlphaFoldDB" id="A0AA49JHA8"/>
<feature type="domain" description="CzcB-like C-terminal circularly permuted SH3-like" evidence="9">
    <location>
        <begin position="335"/>
        <end position="398"/>
    </location>
</feature>
<evidence type="ECO:0000256" key="2">
    <source>
        <dbReference type="ARBA" id="ARBA00022448"/>
    </source>
</evidence>
<evidence type="ECO:0000259" key="7">
    <source>
        <dbReference type="Pfam" id="PF25919"/>
    </source>
</evidence>
<feature type="domain" description="Heavy metal binding" evidence="5">
    <location>
        <begin position="49"/>
        <end position="74"/>
    </location>
</feature>
<dbReference type="InterPro" id="IPR058792">
    <property type="entry name" value="Beta-barrel_RND_2"/>
</dbReference>
<dbReference type="GO" id="GO:0022857">
    <property type="term" value="F:transmembrane transporter activity"/>
    <property type="evidence" value="ECO:0007669"/>
    <property type="project" value="InterPro"/>
</dbReference>
<dbReference type="Pfam" id="PF11827">
    <property type="entry name" value="DUF3347"/>
    <property type="match status" value="1"/>
</dbReference>
<sequence>MKLNKINIIIILASVVVGTLIGFFLNGSSDPQHEQEGNSQNMEAENQIWTCSMHPSVRQNEPGDCPICGMDLIPLSESDNQDGLSANAVSMSSTAMKLASVETATVEKAMIEKEILVAGKLQENENQEYTQSAHFPGRVEELYVNYEGEFVRKGQIIGKLYSPELLTAQEELLLAYKQRENNPSYYEAAQQKLQNWKLSNQQIQSIIEAGKVKETFNIISDFSGYISKLNITEGKYLNKGEPLFELDNLSKLWVYLDVYEQDIQFVKLGSEVKFHVQSFPSKEFTSKIDFISPKVDPISRIVKVRANIQNGEGLLKPEMLVTANIQFKQFDSSAIIVPKSSVMWTGKRSVVYVKEETQSGISFTMREVDLGLALNDSFVVTSGLNEGEVIAVAGTFSIDAAAQLAGKPSMMSAKKMESVELSQEAKLEFKPLFDSYFELKDALIQDDFSTSISKSKELKLAFQNVDMEVFRDDSHELWMGYHKKMQKILEHIQHQEDIEGLRKNFIALSDWMIQLTKTFKPHNETLYLQHCPMADNNKGADWLSREKPVMNPYFGSSMLSCGEVTEVL</sequence>
<dbReference type="GO" id="GO:0046914">
    <property type="term" value="F:transition metal ion binding"/>
    <property type="evidence" value="ECO:0007669"/>
    <property type="project" value="TreeGrafter"/>
</dbReference>
<evidence type="ECO:0000259" key="5">
    <source>
        <dbReference type="Pfam" id="PF19335"/>
    </source>
</evidence>
<dbReference type="InterPro" id="IPR058790">
    <property type="entry name" value="BSH_CusB"/>
</dbReference>
<dbReference type="EMBL" id="CP129968">
    <property type="protein sequence ID" value="WKK79287.2"/>
    <property type="molecule type" value="Genomic_DNA"/>
</dbReference>
<dbReference type="GO" id="GO:0060003">
    <property type="term" value="P:copper ion export"/>
    <property type="evidence" value="ECO:0007669"/>
    <property type="project" value="TreeGrafter"/>
</dbReference>
<evidence type="ECO:0000256" key="1">
    <source>
        <dbReference type="ARBA" id="ARBA00009477"/>
    </source>
</evidence>
<dbReference type="InterPro" id="IPR051909">
    <property type="entry name" value="MFP_Cation_Efflux"/>
</dbReference>
<dbReference type="KEGG" id="marp:QYS47_17810"/>
<dbReference type="Pfam" id="PF25954">
    <property type="entry name" value="Beta-barrel_RND_2"/>
    <property type="match status" value="1"/>
</dbReference>
<feature type="domain" description="DUF3347" evidence="4">
    <location>
        <begin position="433"/>
        <end position="522"/>
    </location>
</feature>
<keyword evidence="3" id="KW-1133">Transmembrane helix</keyword>
<feature type="domain" description="CusB-like three alpha-helical bundle" evidence="6">
    <location>
        <begin position="164"/>
        <end position="213"/>
    </location>
</feature>